<sequence length="191" mass="20712">MATFNNTSPTPLNPTQVSVLDFLVPGSTGILAAIEPVLATNSSARPLLLCMLLVFLGRHLQRSMSDLLAKCTTWLVSGRPLNHSLTKLGHPLPESAGDGQSSSREMGCRRNLCTTPLGRGRLLHLQQASVLVPLCGGKTLARLGVHRPAKPEFSRRVCRARLSLLGCLRQRKYPVDGISTSVDSHVVKESW</sequence>
<gene>
    <name evidence="2" type="ORF">C7999DRAFT_18239</name>
</gene>
<reference evidence="2" key="2">
    <citation type="submission" date="2023-05" db="EMBL/GenBank/DDBJ databases">
        <authorList>
            <consortium name="Lawrence Berkeley National Laboratory"/>
            <person name="Steindorff A."/>
            <person name="Hensen N."/>
            <person name="Bonometti L."/>
            <person name="Westerberg I."/>
            <person name="Brannstrom I.O."/>
            <person name="Guillou S."/>
            <person name="Cros-Aarteil S."/>
            <person name="Calhoun S."/>
            <person name="Haridas S."/>
            <person name="Kuo A."/>
            <person name="Mondo S."/>
            <person name="Pangilinan J."/>
            <person name="Riley R."/>
            <person name="Labutti K."/>
            <person name="Andreopoulos B."/>
            <person name="Lipzen A."/>
            <person name="Chen C."/>
            <person name="Yanf M."/>
            <person name="Daum C."/>
            <person name="Ng V."/>
            <person name="Clum A."/>
            <person name="Ohm R."/>
            <person name="Martin F."/>
            <person name="Silar P."/>
            <person name="Natvig D."/>
            <person name="Lalanne C."/>
            <person name="Gautier V."/>
            <person name="Ament-Velasquez S.L."/>
            <person name="Kruys A."/>
            <person name="Hutchinson M.I."/>
            <person name="Powell A.J."/>
            <person name="Barry K."/>
            <person name="Miller A.N."/>
            <person name="Grigoriev I.V."/>
            <person name="Debuchy R."/>
            <person name="Gladieux P."/>
            <person name="Thoren M.H."/>
            <person name="Johannesson H."/>
        </authorList>
    </citation>
    <scope>NUCLEOTIDE SEQUENCE</scope>
    <source>
        <strain evidence="2">CBS 359.72</strain>
    </source>
</reference>
<name>A0AAN7CKD9_9PEZI</name>
<keyword evidence="3" id="KW-1185">Reference proteome</keyword>
<accession>A0AAN7CKD9</accession>
<feature type="region of interest" description="Disordered" evidence="1">
    <location>
        <begin position="87"/>
        <end position="106"/>
    </location>
</feature>
<dbReference type="Proteomes" id="UP001303647">
    <property type="component" value="Unassembled WGS sequence"/>
</dbReference>
<organism evidence="2 3">
    <name type="scientific">Corynascus novoguineensis</name>
    <dbReference type="NCBI Taxonomy" id="1126955"/>
    <lineage>
        <taxon>Eukaryota</taxon>
        <taxon>Fungi</taxon>
        <taxon>Dikarya</taxon>
        <taxon>Ascomycota</taxon>
        <taxon>Pezizomycotina</taxon>
        <taxon>Sordariomycetes</taxon>
        <taxon>Sordariomycetidae</taxon>
        <taxon>Sordariales</taxon>
        <taxon>Chaetomiaceae</taxon>
        <taxon>Corynascus</taxon>
    </lineage>
</organism>
<protein>
    <submittedName>
        <fullName evidence="2">Uncharacterized protein</fullName>
    </submittedName>
</protein>
<comment type="caution">
    <text evidence="2">The sequence shown here is derived from an EMBL/GenBank/DDBJ whole genome shotgun (WGS) entry which is preliminary data.</text>
</comment>
<evidence type="ECO:0000313" key="3">
    <source>
        <dbReference type="Proteomes" id="UP001303647"/>
    </source>
</evidence>
<dbReference type="EMBL" id="MU857821">
    <property type="protein sequence ID" value="KAK4243400.1"/>
    <property type="molecule type" value="Genomic_DNA"/>
</dbReference>
<reference evidence="2" key="1">
    <citation type="journal article" date="2023" name="Mol. Phylogenet. Evol.">
        <title>Genome-scale phylogeny and comparative genomics of the fungal order Sordariales.</title>
        <authorList>
            <person name="Hensen N."/>
            <person name="Bonometti L."/>
            <person name="Westerberg I."/>
            <person name="Brannstrom I.O."/>
            <person name="Guillou S."/>
            <person name="Cros-Aarteil S."/>
            <person name="Calhoun S."/>
            <person name="Haridas S."/>
            <person name="Kuo A."/>
            <person name="Mondo S."/>
            <person name="Pangilinan J."/>
            <person name="Riley R."/>
            <person name="LaButti K."/>
            <person name="Andreopoulos B."/>
            <person name="Lipzen A."/>
            <person name="Chen C."/>
            <person name="Yan M."/>
            <person name="Daum C."/>
            <person name="Ng V."/>
            <person name="Clum A."/>
            <person name="Steindorff A."/>
            <person name="Ohm R.A."/>
            <person name="Martin F."/>
            <person name="Silar P."/>
            <person name="Natvig D.O."/>
            <person name="Lalanne C."/>
            <person name="Gautier V."/>
            <person name="Ament-Velasquez S.L."/>
            <person name="Kruys A."/>
            <person name="Hutchinson M.I."/>
            <person name="Powell A.J."/>
            <person name="Barry K."/>
            <person name="Miller A.N."/>
            <person name="Grigoriev I.V."/>
            <person name="Debuchy R."/>
            <person name="Gladieux P."/>
            <person name="Hiltunen Thoren M."/>
            <person name="Johannesson H."/>
        </authorList>
    </citation>
    <scope>NUCLEOTIDE SEQUENCE</scope>
    <source>
        <strain evidence="2">CBS 359.72</strain>
    </source>
</reference>
<dbReference type="AlphaFoldDB" id="A0AAN7CKD9"/>
<evidence type="ECO:0000256" key="1">
    <source>
        <dbReference type="SAM" id="MobiDB-lite"/>
    </source>
</evidence>
<proteinExistence type="predicted"/>
<evidence type="ECO:0000313" key="2">
    <source>
        <dbReference type="EMBL" id="KAK4243400.1"/>
    </source>
</evidence>